<dbReference type="GO" id="GO:0009435">
    <property type="term" value="P:NAD+ biosynthetic process"/>
    <property type="evidence" value="ECO:0007669"/>
    <property type="project" value="UniProtKB-UniRule"/>
</dbReference>
<evidence type="ECO:0000256" key="1">
    <source>
        <dbReference type="ARBA" id="ARBA00002324"/>
    </source>
</evidence>
<accession>A0A6L5Y684</accession>
<comment type="catalytic activity">
    <reaction evidence="9 10">
        <text>nicotinate beta-D-ribonucleotide + ATP + H(+) = deamido-NAD(+) + diphosphate</text>
        <dbReference type="Rhea" id="RHEA:22860"/>
        <dbReference type="ChEBI" id="CHEBI:15378"/>
        <dbReference type="ChEBI" id="CHEBI:30616"/>
        <dbReference type="ChEBI" id="CHEBI:33019"/>
        <dbReference type="ChEBI" id="CHEBI:57502"/>
        <dbReference type="ChEBI" id="CHEBI:58437"/>
        <dbReference type="EC" id="2.7.7.18"/>
    </reaction>
</comment>
<evidence type="ECO:0000256" key="5">
    <source>
        <dbReference type="ARBA" id="ARBA00022695"/>
    </source>
</evidence>
<sequence length="220" mass="25440">MRRTLWMRNSWRSFQSGSGDMKNIGILGGTFDPFHLGHLSIMEAAAEERLFDRVILLPARVSPFKIGREIADREDRLAMLECVAAEYPSVTVSRLEIDSTRVSYTFDTLTEMQKQCPGDRLWFIVGSDSLLSLERWYKGRELLRGFSFVLAPRPGFDRTDTEAHIQRYRELYGTEIRTLHNRLKNISSTEIKKNIREGKPIDSLVPGPVADYINEHRLYQ</sequence>
<keyword evidence="3 10" id="KW-0662">Pyridine nucleotide biosynthesis</keyword>
<dbReference type="GO" id="GO:0005524">
    <property type="term" value="F:ATP binding"/>
    <property type="evidence" value="ECO:0007669"/>
    <property type="project" value="UniProtKB-KW"/>
</dbReference>
<dbReference type="SUPFAM" id="SSF52374">
    <property type="entry name" value="Nucleotidylyl transferase"/>
    <property type="match status" value="1"/>
</dbReference>
<keyword evidence="4 10" id="KW-0808">Transferase</keyword>
<dbReference type="PANTHER" id="PTHR39321">
    <property type="entry name" value="NICOTINATE-NUCLEOTIDE ADENYLYLTRANSFERASE-RELATED"/>
    <property type="match status" value="1"/>
</dbReference>
<comment type="pathway">
    <text evidence="2 10">Cofactor biosynthesis; NAD(+) biosynthesis; deamido-NAD(+) from nicotinate D-ribonucleotide: step 1/1.</text>
</comment>
<dbReference type="EMBL" id="VUMZ01000006">
    <property type="protein sequence ID" value="MST52136.1"/>
    <property type="molecule type" value="Genomic_DNA"/>
</dbReference>
<comment type="similarity">
    <text evidence="10">Belongs to the NadD family.</text>
</comment>
<comment type="function">
    <text evidence="1 10">Catalyzes the reversible adenylation of nicotinate mononucleotide (NaMN) to nicotinic acid adenine dinucleotide (NaAD).</text>
</comment>
<evidence type="ECO:0000256" key="9">
    <source>
        <dbReference type="ARBA" id="ARBA00048721"/>
    </source>
</evidence>
<dbReference type="NCBIfam" id="TIGR00482">
    <property type="entry name" value="nicotinate (nicotinamide) nucleotide adenylyltransferase"/>
    <property type="match status" value="1"/>
</dbReference>
<dbReference type="Gene3D" id="3.40.50.620">
    <property type="entry name" value="HUPs"/>
    <property type="match status" value="1"/>
</dbReference>
<dbReference type="GO" id="GO:0004515">
    <property type="term" value="F:nicotinate-nucleotide adenylyltransferase activity"/>
    <property type="evidence" value="ECO:0007669"/>
    <property type="project" value="UniProtKB-UniRule"/>
</dbReference>
<dbReference type="Pfam" id="PF01467">
    <property type="entry name" value="CTP_transf_like"/>
    <property type="match status" value="1"/>
</dbReference>
<evidence type="ECO:0000259" key="11">
    <source>
        <dbReference type="Pfam" id="PF01467"/>
    </source>
</evidence>
<dbReference type="NCBIfam" id="TIGR00125">
    <property type="entry name" value="cyt_tran_rel"/>
    <property type="match status" value="1"/>
</dbReference>
<evidence type="ECO:0000256" key="7">
    <source>
        <dbReference type="ARBA" id="ARBA00022840"/>
    </source>
</evidence>
<keyword evidence="13" id="KW-1185">Reference proteome</keyword>
<evidence type="ECO:0000256" key="8">
    <source>
        <dbReference type="ARBA" id="ARBA00023027"/>
    </source>
</evidence>
<comment type="caution">
    <text evidence="12">The sequence shown here is derived from an EMBL/GenBank/DDBJ whole genome shotgun (WGS) entry which is preliminary data.</text>
</comment>
<dbReference type="InterPro" id="IPR005248">
    <property type="entry name" value="NadD/NMNAT"/>
</dbReference>
<dbReference type="PANTHER" id="PTHR39321:SF3">
    <property type="entry name" value="PHOSPHOPANTETHEINE ADENYLYLTRANSFERASE"/>
    <property type="match status" value="1"/>
</dbReference>
<protein>
    <recommendedName>
        <fullName evidence="10">Probable nicotinate-nucleotide adenylyltransferase</fullName>
        <ecNumber evidence="10">2.7.7.18</ecNumber>
    </recommendedName>
    <alternativeName>
        <fullName evidence="10">Deamido-NAD(+) diphosphorylase</fullName>
    </alternativeName>
    <alternativeName>
        <fullName evidence="10">Deamido-NAD(+) pyrophosphorylase</fullName>
    </alternativeName>
    <alternativeName>
        <fullName evidence="10">Nicotinate mononucleotide adenylyltransferase</fullName>
        <shortName evidence="10">NaMN adenylyltransferase</shortName>
    </alternativeName>
</protein>
<feature type="domain" description="Cytidyltransferase-like" evidence="11">
    <location>
        <begin position="26"/>
        <end position="193"/>
    </location>
</feature>
<keyword evidence="6 10" id="KW-0547">Nucleotide-binding</keyword>
<keyword evidence="8 10" id="KW-0520">NAD</keyword>
<dbReference type="InterPro" id="IPR004821">
    <property type="entry name" value="Cyt_trans-like"/>
</dbReference>
<evidence type="ECO:0000313" key="13">
    <source>
        <dbReference type="Proteomes" id="UP000474676"/>
    </source>
</evidence>
<dbReference type="InterPro" id="IPR014729">
    <property type="entry name" value="Rossmann-like_a/b/a_fold"/>
</dbReference>
<dbReference type="Proteomes" id="UP000474676">
    <property type="component" value="Unassembled WGS sequence"/>
</dbReference>
<dbReference type="NCBIfam" id="NF000840">
    <property type="entry name" value="PRK00071.1-3"/>
    <property type="match status" value="1"/>
</dbReference>
<name>A0A6L5Y684_9FIRM</name>
<dbReference type="AlphaFoldDB" id="A0A6L5Y684"/>
<dbReference type="UniPathway" id="UPA00253">
    <property type="reaction ID" value="UER00332"/>
</dbReference>
<proteinExistence type="inferred from homology"/>
<gene>
    <name evidence="10 12" type="primary">nadD</name>
    <name evidence="12" type="ORF">FYJ64_07400</name>
</gene>
<reference evidence="12 13" key="1">
    <citation type="submission" date="2019-08" db="EMBL/GenBank/DDBJ databases">
        <title>In-depth cultivation of the pig gut microbiome towards novel bacterial diversity and tailored functional studies.</title>
        <authorList>
            <person name="Wylensek D."/>
            <person name="Hitch T.C.A."/>
            <person name="Clavel T."/>
        </authorList>
    </citation>
    <scope>NUCLEOTIDE SEQUENCE [LARGE SCALE GENOMIC DNA]</scope>
    <source>
        <strain evidence="12 13">WCA-MUC-591-APC-3H</strain>
    </source>
</reference>
<dbReference type="HAMAP" id="MF_00244">
    <property type="entry name" value="NaMN_adenylyltr"/>
    <property type="match status" value="1"/>
</dbReference>
<evidence type="ECO:0000313" key="12">
    <source>
        <dbReference type="EMBL" id="MST52136.1"/>
    </source>
</evidence>
<dbReference type="EC" id="2.7.7.18" evidence="10"/>
<evidence type="ECO:0000256" key="2">
    <source>
        <dbReference type="ARBA" id="ARBA00005019"/>
    </source>
</evidence>
<keyword evidence="7 10" id="KW-0067">ATP-binding</keyword>
<evidence type="ECO:0000256" key="4">
    <source>
        <dbReference type="ARBA" id="ARBA00022679"/>
    </source>
</evidence>
<organism evidence="12 13">
    <name type="scientific">Hornefia butyriciproducens</name>
    <dbReference type="NCBI Taxonomy" id="2652293"/>
    <lineage>
        <taxon>Bacteria</taxon>
        <taxon>Bacillati</taxon>
        <taxon>Bacillota</taxon>
        <taxon>Clostridia</taxon>
        <taxon>Peptostreptococcales</taxon>
        <taxon>Anaerovoracaceae</taxon>
        <taxon>Hornefia</taxon>
    </lineage>
</organism>
<evidence type="ECO:0000256" key="10">
    <source>
        <dbReference type="HAMAP-Rule" id="MF_00244"/>
    </source>
</evidence>
<dbReference type="CDD" id="cd02165">
    <property type="entry name" value="NMNAT"/>
    <property type="match status" value="1"/>
</dbReference>
<evidence type="ECO:0000256" key="6">
    <source>
        <dbReference type="ARBA" id="ARBA00022741"/>
    </source>
</evidence>
<keyword evidence="5 10" id="KW-0548">Nucleotidyltransferase</keyword>
<evidence type="ECO:0000256" key="3">
    <source>
        <dbReference type="ARBA" id="ARBA00022642"/>
    </source>
</evidence>